<evidence type="ECO:0000313" key="3">
    <source>
        <dbReference type="EMBL" id="QJA91700.1"/>
    </source>
</evidence>
<protein>
    <submittedName>
        <fullName evidence="3">Putative DNA polymerase</fullName>
    </submittedName>
</protein>
<accession>A0A6M3LAE4</accession>
<organism evidence="3">
    <name type="scientific">viral metagenome</name>
    <dbReference type="NCBI Taxonomy" id="1070528"/>
    <lineage>
        <taxon>unclassified sequences</taxon>
        <taxon>metagenomes</taxon>
        <taxon>organismal metagenomes</taxon>
    </lineage>
</organism>
<evidence type="ECO:0000256" key="1">
    <source>
        <dbReference type="ARBA" id="ARBA00022705"/>
    </source>
</evidence>
<dbReference type="Gene3D" id="1.10.150.20">
    <property type="entry name" value="5' to 3' exonuclease, C-terminal subdomain"/>
    <property type="match status" value="1"/>
</dbReference>
<dbReference type="GO" id="GO:0003887">
    <property type="term" value="F:DNA-directed DNA polymerase activity"/>
    <property type="evidence" value="ECO:0007669"/>
    <property type="project" value="InterPro"/>
</dbReference>
<reference evidence="3" key="1">
    <citation type="submission" date="2020-03" db="EMBL/GenBank/DDBJ databases">
        <title>The deep terrestrial virosphere.</title>
        <authorList>
            <person name="Holmfeldt K."/>
            <person name="Nilsson E."/>
            <person name="Simone D."/>
            <person name="Lopez-Fernandez M."/>
            <person name="Wu X."/>
            <person name="de Brujin I."/>
            <person name="Lundin D."/>
            <person name="Andersson A."/>
            <person name="Bertilsson S."/>
            <person name="Dopson M."/>
        </authorList>
    </citation>
    <scope>NUCLEOTIDE SEQUENCE</scope>
    <source>
        <strain evidence="3">MM415B03272</strain>
    </source>
</reference>
<evidence type="ECO:0000259" key="2">
    <source>
        <dbReference type="SMART" id="SM00482"/>
    </source>
</evidence>
<proteinExistence type="predicted"/>
<dbReference type="Gene3D" id="3.30.70.370">
    <property type="match status" value="1"/>
</dbReference>
<dbReference type="AlphaFoldDB" id="A0A6M3LAE4"/>
<dbReference type="GO" id="GO:0006261">
    <property type="term" value="P:DNA-templated DNA replication"/>
    <property type="evidence" value="ECO:0007669"/>
    <property type="project" value="InterPro"/>
</dbReference>
<dbReference type="InterPro" id="IPR002298">
    <property type="entry name" value="DNA_polymerase_A"/>
</dbReference>
<dbReference type="SMART" id="SM00482">
    <property type="entry name" value="POLAc"/>
    <property type="match status" value="1"/>
</dbReference>
<keyword evidence="1" id="KW-0235">DNA replication</keyword>
<dbReference type="Pfam" id="PF00476">
    <property type="entry name" value="DNA_pol_A"/>
    <property type="match status" value="1"/>
</dbReference>
<dbReference type="GO" id="GO:0006302">
    <property type="term" value="P:double-strand break repair"/>
    <property type="evidence" value="ECO:0007669"/>
    <property type="project" value="TreeGrafter"/>
</dbReference>
<sequence>METLRSCIITEQGYTFISLDAIQIELKVLAILSQDPKMLEDLRTGDLHLATAIRMFGYTDDGDLMGKRRYDAKQGNFALVYDAGEERLAMMLECTVEESLEFMADHKAAYPVLYQWMDTTKAKVKEDGFTVNMFGRIRPLPELSAGSWRMRENAEREIVNTIVQGTAVDIVKLCMIQLRKDILDPSIRIVLQVHDEILLECPDIILKDTILNIIEELPLRFPDYPFSMKIGKCYGELKDVKTDIDSL</sequence>
<dbReference type="PANTHER" id="PTHR10133">
    <property type="entry name" value="DNA POLYMERASE I"/>
    <property type="match status" value="1"/>
</dbReference>
<dbReference type="GO" id="GO:0003677">
    <property type="term" value="F:DNA binding"/>
    <property type="evidence" value="ECO:0007669"/>
    <property type="project" value="InterPro"/>
</dbReference>
<dbReference type="PRINTS" id="PR00868">
    <property type="entry name" value="DNAPOLI"/>
</dbReference>
<dbReference type="SUPFAM" id="SSF56672">
    <property type="entry name" value="DNA/RNA polymerases"/>
    <property type="match status" value="1"/>
</dbReference>
<name>A0A6M3LAE4_9ZZZZ</name>
<dbReference type="InterPro" id="IPR043502">
    <property type="entry name" value="DNA/RNA_pol_sf"/>
</dbReference>
<gene>
    <name evidence="3" type="ORF">MM415B03272_0006</name>
</gene>
<feature type="domain" description="DNA-directed DNA polymerase family A palm" evidence="2">
    <location>
        <begin position="2"/>
        <end position="205"/>
    </location>
</feature>
<dbReference type="EMBL" id="MT143007">
    <property type="protein sequence ID" value="QJA91700.1"/>
    <property type="molecule type" value="Genomic_DNA"/>
</dbReference>
<dbReference type="PANTHER" id="PTHR10133:SF27">
    <property type="entry name" value="DNA POLYMERASE NU"/>
    <property type="match status" value="1"/>
</dbReference>
<dbReference type="InterPro" id="IPR001098">
    <property type="entry name" value="DNA-dir_DNA_pol_A_palm_dom"/>
</dbReference>